<dbReference type="KEGG" id="crw:CROST_018870"/>
<organism evidence="2 3">
    <name type="scientific">Clostridium felsineum</name>
    <dbReference type="NCBI Taxonomy" id="36839"/>
    <lineage>
        <taxon>Bacteria</taxon>
        <taxon>Bacillati</taxon>
        <taxon>Bacillota</taxon>
        <taxon>Clostridia</taxon>
        <taxon>Eubacteriales</taxon>
        <taxon>Clostridiaceae</taxon>
        <taxon>Clostridium</taxon>
    </lineage>
</organism>
<dbReference type="Pfam" id="PF17137">
    <property type="entry name" value="DUF5110"/>
    <property type="match status" value="1"/>
</dbReference>
<name>A0A1S8KX24_9CLOT</name>
<reference evidence="2 3" key="1">
    <citation type="submission" date="2022-04" db="EMBL/GenBank/DDBJ databases">
        <title>Genome sequence of C. roseum typestrain.</title>
        <authorList>
            <person name="Poehlein A."/>
            <person name="Schoch T."/>
            <person name="Duerre P."/>
            <person name="Daniel R."/>
        </authorList>
    </citation>
    <scope>NUCLEOTIDE SEQUENCE [LARGE SCALE GENOMIC DNA]</scope>
    <source>
        <strain evidence="2 3">DSM 7320</strain>
    </source>
</reference>
<feature type="domain" description="DUF5110" evidence="1">
    <location>
        <begin position="8"/>
        <end position="54"/>
    </location>
</feature>
<evidence type="ECO:0000259" key="1">
    <source>
        <dbReference type="Pfam" id="PF17137"/>
    </source>
</evidence>
<dbReference type="Proteomes" id="UP000190951">
    <property type="component" value="Chromosome"/>
</dbReference>
<gene>
    <name evidence="2" type="ORF">CROST_018870</name>
</gene>
<dbReference type="InterPro" id="IPR033403">
    <property type="entry name" value="DUF5110"/>
</dbReference>
<accession>A0A1S8KX24</accession>
<proteinExistence type="predicted"/>
<evidence type="ECO:0000313" key="2">
    <source>
        <dbReference type="EMBL" id="URZ11170.1"/>
    </source>
</evidence>
<protein>
    <recommendedName>
        <fullName evidence="1">DUF5110 domain-containing protein</fullName>
    </recommendedName>
</protein>
<dbReference type="InterPro" id="IPR013780">
    <property type="entry name" value="Glyco_hydro_b"/>
</dbReference>
<dbReference type="RefSeq" id="WP_242950936.1">
    <property type="nucleotide sequence ID" value="NZ_CP096983.1"/>
</dbReference>
<dbReference type="EMBL" id="CP096983">
    <property type="protein sequence ID" value="URZ11170.1"/>
    <property type="molecule type" value="Genomic_DNA"/>
</dbReference>
<keyword evidence="3" id="KW-1185">Reference proteome</keyword>
<dbReference type="Gene3D" id="2.60.40.1180">
    <property type="entry name" value="Golgi alpha-mannosidase II"/>
    <property type="match status" value="1"/>
</dbReference>
<evidence type="ECO:0000313" key="3">
    <source>
        <dbReference type="Proteomes" id="UP000190951"/>
    </source>
</evidence>
<sequence>MNLLLEPSREESFVLYEDDGTTNDYKNGEYLKTTISIENKNGIKIKYNNIEGDYILHVDCDFKDLIAM</sequence>
<dbReference type="AlphaFoldDB" id="A0A1S8KX24"/>